<dbReference type="InterPro" id="IPR000718">
    <property type="entry name" value="Peptidase_M13"/>
</dbReference>
<dbReference type="STRING" id="34508.A0A4U5MRN9"/>
<dbReference type="PROSITE" id="PS51885">
    <property type="entry name" value="NEPRILYSIN"/>
    <property type="match status" value="1"/>
</dbReference>
<dbReference type="InterPro" id="IPR024079">
    <property type="entry name" value="MetalloPept_cat_dom_sf"/>
</dbReference>
<protein>
    <recommendedName>
        <fullName evidence="1">Peptidase M13 C-terminal domain-containing protein</fullName>
    </recommendedName>
</protein>
<dbReference type="OrthoDB" id="5828898at2759"/>
<gene>
    <name evidence="2" type="ORF">L596_019820</name>
</gene>
<organism evidence="2 3">
    <name type="scientific">Steinernema carpocapsae</name>
    <name type="common">Entomopathogenic nematode</name>
    <dbReference type="NCBI Taxonomy" id="34508"/>
    <lineage>
        <taxon>Eukaryota</taxon>
        <taxon>Metazoa</taxon>
        <taxon>Ecdysozoa</taxon>
        <taxon>Nematoda</taxon>
        <taxon>Chromadorea</taxon>
        <taxon>Rhabditida</taxon>
        <taxon>Tylenchina</taxon>
        <taxon>Panagrolaimomorpha</taxon>
        <taxon>Strongyloidoidea</taxon>
        <taxon>Steinernematidae</taxon>
        <taxon>Steinernema</taxon>
    </lineage>
</organism>
<proteinExistence type="predicted"/>
<feature type="domain" description="Peptidase M13 C-terminal" evidence="1">
    <location>
        <begin position="390"/>
        <end position="593"/>
    </location>
</feature>
<evidence type="ECO:0000313" key="2">
    <source>
        <dbReference type="EMBL" id="TKR72357.1"/>
    </source>
</evidence>
<dbReference type="GO" id="GO:0004222">
    <property type="term" value="F:metalloendopeptidase activity"/>
    <property type="evidence" value="ECO:0007669"/>
    <property type="project" value="InterPro"/>
</dbReference>
<dbReference type="GO" id="GO:0016485">
    <property type="term" value="P:protein processing"/>
    <property type="evidence" value="ECO:0007669"/>
    <property type="project" value="TreeGrafter"/>
</dbReference>
<dbReference type="EMBL" id="AZBU02000006">
    <property type="protein sequence ID" value="TKR72357.1"/>
    <property type="molecule type" value="Genomic_DNA"/>
</dbReference>
<evidence type="ECO:0000259" key="1">
    <source>
        <dbReference type="Pfam" id="PF01431"/>
    </source>
</evidence>
<keyword evidence="3" id="KW-1185">Reference proteome</keyword>
<dbReference type="Pfam" id="PF01431">
    <property type="entry name" value="Peptidase_M13"/>
    <property type="match status" value="1"/>
</dbReference>
<reference evidence="2 3" key="2">
    <citation type="journal article" date="2019" name="G3 (Bethesda)">
        <title>Hybrid Assembly of the Genome of the Entomopathogenic Nematode Steinernema carpocapsae Identifies the X-Chromosome.</title>
        <authorList>
            <person name="Serra L."/>
            <person name="Macchietto M."/>
            <person name="Macias-Munoz A."/>
            <person name="McGill C.J."/>
            <person name="Rodriguez I.M."/>
            <person name="Rodriguez B."/>
            <person name="Murad R."/>
            <person name="Mortazavi A."/>
        </authorList>
    </citation>
    <scope>NUCLEOTIDE SEQUENCE [LARGE SCALE GENOMIC DNA]</scope>
    <source>
        <strain evidence="2 3">ALL</strain>
    </source>
</reference>
<reference evidence="2 3" key="1">
    <citation type="journal article" date="2015" name="Genome Biol.">
        <title>Comparative genomics of Steinernema reveals deeply conserved gene regulatory networks.</title>
        <authorList>
            <person name="Dillman A.R."/>
            <person name="Macchietto M."/>
            <person name="Porter C.F."/>
            <person name="Rogers A."/>
            <person name="Williams B."/>
            <person name="Antoshechkin I."/>
            <person name="Lee M.M."/>
            <person name="Goodwin Z."/>
            <person name="Lu X."/>
            <person name="Lewis E.E."/>
            <person name="Goodrich-Blair H."/>
            <person name="Stock S.P."/>
            <person name="Adams B.J."/>
            <person name="Sternberg P.W."/>
            <person name="Mortazavi A."/>
        </authorList>
    </citation>
    <scope>NUCLEOTIDE SEQUENCE [LARGE SCALE GENOMIC DNA]</scope>
    <source>
        <strain evidence="2 3">ALL</strain>
    </source>
</reference>
<dbReference type="GO" id="GO:0005886">
    <property type="term" value="C:plasma membrane"/>
    <property type="evidence" value="ECO:0007669"/>
    <property type="project" value="TreeGrafter"/>
</dbReference>
<dbReference type="Gene3D" id="3.40.390.10">
    <property type="entry name" value="Collagenase (Catalytic Domain)"/>
    <property type="match status" value="1"/>
</dbReference>
<comment type="caution">
    <text evidence="2">The sequence shown here is derived from an EMBL/GenBank/DDBJ whole genome shotgun (WGS) entry which is preliminary data.</text>
</comment>
<dbReference type="PANTHER" id="PTHR11733">
    <property type="entry name" value="ZINC METALLOPROTEASE FAMILY M13 NEPRILYSIN-RELATED"/>
    <property type="match status" value="1"/>
</dbReference>
<dbReference type="SUPFAM" id="SSF55486">
    <property type="entry name" value="Metalloproteases ('zincins'), catalytic domain"/>
    <property type="match status" value="1"/>
</dbReference>
<sequence length="651" mass="74693">MVAPNRPVEIGRVSFRLSSRFPLIYAREAAIMTPSWLSIVLVFISLPNAEATFESHELDFSIEPCDEFHLHVCQKTDKKDFPFDLRATFEYKFADEVLMIIEHMQDPILDLIVKIVKNGGHKDDACAQKGLNSIGQGLAYGKFDAYAIECSSNGCMFYDKDSKGGSYPVKKPLSDVSNDFVKETVTAFLKYADKSRRLINPMVTYPSNVAAPKKWNTVDMSSKFKKLTHDNKGNFKRDLHELLLMSHPFGPYFNLVYSRLLIEKGGYLPEAKKEELSRLFYEVVEAIKEKANNSAILSTEAKQEVFNRLHGVPLNMGVPNGFLNRSKVERHIRHYQKHLKNFDPKGNCRLEALAREINLIRNRMIVEENGDRINYLSHLQNFEQSIHEHNAYFNGQAFLLPAYIHPFKWPMSLGLKYGTLVQTMAHELFHGLGLTKDKANLRALQGTQAYKDTRICYGEYYASLCTLDKGPIKCPREQQKDDEGFADVEGTRIAYDLLKKKLHPVPKQRRGLMNVAKVQSQAGYNELQWFFVAMGMMHCRLKTDREMYDEYEDDPHPRPTIRTIATIMQMREFTEAFSCKKNQNMHHEKLCEVFPQWTDKPKYERKTAKFRPLDRMSGKSSVVTIRELNKAAGKNSMLSVIGVVGGLLPLL</sequence>
<accession>A0A4U5MRN9</accession>
<dbReference type="Proteomes" id="UP000298663">
    <property type="component" value="Unassembled WGS sequence"/>
</dbReference>
<dbReference type="InterPro" id="IPR018497">
    <property type="entry name" value="Peptidase_M13_C"/>
</dbReference>
<evidence type="ECO:0000313" key="3">
    <source>
        <dbReference type="Proteomes" id="UP000298663"/>
    </source>
</evidence>
<dbReference type="PANTHER" id="PTHR11733:SF241">
    <property type="entry name" value="GH26575P-RELATED"/>
    <property type="match status" value="1"/>
</dbReference>
<dbReference type="AlphaFoldDB" id="A0A4U5MRN9"/>
<name>A0A4U5MRN9_STECR</name>